<feature type="transmembrane region" description="Helical" evidence="1">
    <location>
        <begin position="49"/>
        <end position="70"/>
    </location>
</feature>
<sequence length="749" mass="84426">MAHVRRALQQSSRLWSARQAALASRWSNAFPSFQVHETRHSERPVEADMLSMLAIGSVVGTVTVTAAWLLRRPQDAPILARISPKDLQYLCEGRSYVLCKSKDGLLQLKKQSAASWEQHVLLQRALARWFPGAVSVPQILRVPASDVRALDAQILASRPADQRKQRLDLSADGTGGVQRVQVLRKEDLLCATCSLELWPGCGVREMEGLPSRHAMMGPASSRDLNLELFSDSCASAISASLQGQSSLHCEIFAEATPVLGDAQKFQEFMQQLGVSVEQLSKGAAAVLSNPLKELKKLQAMAAGNAERYAGEMLTQLHVRGGQAAVDAVNGTPVLEQAMARASGWTDDLCASRQEQEAVKLLAKSKWNKRQVEEAQRWLALFLLGRAAFHAKVLVNFTQEHLKIKNNTGPNADGWGGQFMADVSTGLKMMKLHPDIFHVDFMTQEQATEKRLAKNHLTFDFWGDVSIALMNGKPALARRIQKIQKNPNLRHHPGWDYYEWVMHKSRYMKQCSKAGIPMIDTIHVEKGFNAREVLKKIVAKGWDKFFVKPGYMSFFGAGVINGKTQDFVDNIEPLLQYEAENKHQKEFLVQPYMLKPNGNVFDEIRNFFIDGEWAYSVYTDGVDYDGFWEQPEGKLKEACKKLAIRVMEQIKKVNKWEGKPMNTLLNRIDIGVIPDKSKKDGFRIFVNEIEPQMTTWLGRYCPFVIQDRMAEACVKHAREMLKRSLAARRKMPSPDKVRKLLAILDERLDD</sequence>
<gene>
    <name evidence="2" type="ORF">EVOR1521_LOCUS13811</name>
</gene>
<proteinExistence type="predicted"/>
<reference evidence="2" key="1">
    <citation type="submission" date="2023-08" db="EMBL/GenBank/DDBJ databases">
        <authorList>
            <person name="Chen Y."/>
            <person name="Shah S."/>
            <person name="Dougan E. K."/>
            <person name="Thang M."/>
            <person name="Chan C."/>
        </authorList>
    </citation>
    <scope>NUCLEOTIDE SEQUENCE</scope>
</reference>
<evidence type="ECO:0000313" key="3">
    <source>
        <dbReference type="Proteomes" id="UP001178507"/>
    </source>
</evidence>
<keyword evidence="1" id="KW-0812">Transmembrane</keyword>
<name>A0AA36IHD2_9DINO</name>
<dbReference type="EMBL" id="CAUJNA010001580">
    <property type="protein sequence ID" value="CAJ1387815.1"/>
    <property type="molecule type" value="Genomic_DNA"/>
</dbReference>
<accession>A0AA36IHD2</accession>
<dbReference type="AlphaFoldDB" id="A0AA36IHD2"/>
<evidence type="ECO:0000313" key="2">
    <source>
        <dbReference type="EMBL" id="CAJ1387815.1"/>
    </source>
</evidence>
<dbReference type="Proteomes" id="UP001178507">
    <property type="component" value="Unassembled WGS sequence"/>
</dbReference>
<protein>
    <submittedName>
        <fullName evidence="2">Uncharacterized protein</fullName>
    </submittedName>
</protein>
<keyword evidence="1" id="KW-1133">Transmembrane helix</keyword>
<dbReference type="SUPFAM" id="SSF56059">
    <property type="entry name" value="Glutathione synthetase ATP-binding domain-like"/>
    <property type="match status" value="1"/>
</dbReference>
<organism evidence="2 3">
    <name type="scientific">Effrenium voratum</name>
    <dbReference type="NCBI Taxonomy" id="2562239"/>
    <lineage>
        <taxon>Eukaryota</taxon>
        <taxon>Sar</taxon>
        <taxon>Alveolata</taxon>
        <taxon>Dinophyceae</taxon>
        <taxon>Suessiales</taxon>
        <taxon>Symbiodiniaceae</taxon>
        <taxon>Effrenium</taxon>
    </lineage>
</organism>
<keyword evidence="1" id="KW-0472">Membrane</keyword>
<keyword evidence="3" id="KW-1185">Reference proteome</keyword>
<evidence type="ECO:0000256" key="1">
    <source>
        <dbReference type="SAM" id="Phobius"/>
    </source>
</evidence>
<comment type="caution">
    <text evidence="2">The sequence shown here is derived from an EMBL/GenBank/DDBJ whole genome shotgun (WGS) entry which is preliminary data.</text>
</comment>